<dbReference type="InterPro" id="IPR036955">
    <property type="entry name" value="AP2/ERF_dom_sf"/>
</dbReference>
<comment type="caution">
    <text evidence="8">The sequence shown here is derived from an EMBL/GenBank/DDBJ whole genome shotgun (WGS) entry which is preliminary data.</text>
</comment>
<evidence type="ECO:0000256" key="1">
    <source>
        <dbReference type="ARBA" id="ARBA00004123"/>
    </source>
</evidence>
<proteinExistence type="predicted"/>
<dbReference type="EMBL" id="JAUHHV010000009">
    <property type="protein sequence ID" value="KAK1412257.1"/>
    <property type="molecule type" value="Genomic_DNA"/>
</dbReference>
<accession>A0AAD8K0W3</accession>
<dbReference type="PANTHER" id="PTHR31190">
    <property type="entry name" value="DNA-BINDING DOMAIN"/>
    <property type="match status" value="1"/>
</dbReference>
<dbReference type="CDD" id="cd00018">
    <property type="entry name" value="AP2"/>
    <property type="match status" value="1"/>
</dbReference>
<dbReference type="PRINTS" id="PR00367">
    <property type="entry name" value="ETHRSPELEMNT"/>
</dbReference>
<dbReference type="GO" id="GO:0006952">
    <property type="term" value="P:defense response"/>
    <property type="evidence" value="ECO:0007669"/>
    <property type="project" value="UniProtKB-KW"/>
</dbReference>
<dbReference type="GO" id="GO:0005634">
    <property type="term" value="C:nucleus"/>
    <property type="evidence" value="ECO:0007669"/>
    <property type="project" value="UniProtKB-SubCell"/>
</dbReference>
<evidence type="ECO:0000313" key="9">
    <source>
        <dbReference type="Proteomes" id="UP001229421"/>
    </source>
</evidence>
<keyword evidence="5" id="KW-0804">Transcription</keyword>
<dbReference type="SUPFAM" id="SSF54171">
    <property type="entry name" value="DNA-binding domain"/>
    <property type="match status" value="1"/>
</dbReference>
<keyword evidence="9" id="KW-1185">Reference proteome</keyword>
<comment type="subcellular location">
    <subcellularLocation>
        <location evidence="1">Nucleus</location>
    </subcellularLocation>
</comment>
<dbReference type="GO" id="GO:0003677">
    <property type="term" value="F:DNA binding"/>
    <property type="evidence" value="ECO:0007669"/>
    <property type="project" value="UniProtKB-KW"/>
</dbReference>
<keyword evidence="6" id="KW-0539">Nucleus</keyword>
<keyword evidence="2" id="KW-0611">Plant defense</keyword>
<dbReference type="Pfam" id="PF00847">
    <property type="entry name" value="AP2"/>
    <property type="match status" value="1"/>
</dbReference>
<gene>
    <name evidence="8" type="ORF">QVD17_33355</name>
</gene>
<reference evidence="8" key="1">
    <citation type="journal article" date="2023" name="bioRxiv">
        <title>Improved chromosome-level genome assembly for marigold (Tagetes erecta).</title>
        <authorList>
            <person name="Jiang F."/>
            <person name="Yuan L."/>
            <person name="Wang S."/>
            <person name="Wang H."/>
            <person name="Xu D."/>
            <person name="Wang A."/>
            <person name="Fan W."/>
        </authorList>
    </citation>
    <scope>NUCLEOTIDE SEQUENCE</scope>
    <source>
        <strain evidence="8">WSJ</strain>
        <tissue evidence="8">Leaf</tissue>
    </source>
</reference>
<evidence type="ECO:0000256" key="4">
    <source>
        <dbReference type="ARBA" id="ARBA00023125"/>
    </source>
</evidence>
<dbReference type="Proteomes" id="UP001229421">
    <property type="component" value="Unassembled WGS sequence"/>
</dbReference>
<name>A0AAD8K0W3_TARER</name>
<dbReference type="InterPro" id="IPR044808">
    <property type="entry name" value="ERF_plant"/>
</dbReference>
<evidence type="ECO:0000256" key="6">
    <source>
        <dbReference type="ARBA" id="ARBA00023242"/>
    </source>
</evidence>
<feature type="domain" description="AP2/ERF" evidence="7">
    <location>
        <begin position="61"/>
        <end position="119"/>
    </location>
</feature>
<evidence type="ECO:0000256" key="2">
    <source>
        <dbReference type="ARBA" id="ARBA00022821"/>
    </source>
</evidence>
<dbReference type="PROSITE" id="PS51032">
    <property type="entry name" value="AP2_ERF"/>
    <property type="match status" value="1"/>
</dbReference>
<evidence type="ECO:0000256" key="3">
    <source>
        <dbReference type="ARBA" id="ARBA00023015"/>
    </source>
</evidence>
<dbReference type="SMART" id="SM00380">
    <property type="entry name" value="AP2"/>
    <property type="match status" value="1"/>
</dbReference>
<evidence type="ECO:0000256" key="5">
    <source>
        <dbReference type="ARBA" id="ARBA00023163"/>
    </source>
</evidence>
<keyword evidence="3" id="KW-0805">Transcription regulation</keyword>
<dbReference type="GO" id="GO:0009873">
    <property type="term" value="P:ethylene-activated signaling pathway"/>
    <property type="evidence" value="ECO:0007669"/>
    <property type="project" value="InterPro"/>
</dbReference>
<keyword evidence="4" id="KW-0238">DNA-binding</keyword>
<evidence type="ECO:0000259" key="7">
    <source>
        <dbReference type="PROSITE" id="PS51032"/>
    </source>
</evidence>
<dbReference type="GO" id="GO:0003700">
    <property type="term" value="F:DNA-binding transcription factor activity"/>
    <property type="evidence" value="ECO:0007669"/>
    <property type="project" value="InterPro"/>
</dbReference>
<dbReference type="PANTHER" id="PTHR31190:SF250">
    <property type="entry name" value="TRANSCRIPTION FACTOR AP2-EREBP FAMILY"/>
    <property type="match status" value="1"/>
</dbReference>
<protein>
    <recommendedName>
        <fullName evidence="7">AP2/ERF domain-containing protein</fullName>
    </recommendedName>
</protein>
<dbReference type="Gene3D" id="3.30.730.10">
    <property type="entry name" value="AP2/ERF domain"/>
    <property type="match status" value="1"/>
</dbReference>
<sequence>MKMFPLSKQDDYDHDLHKRSRDPLLLAGFMESSQGKVACTEAEYRGMKKPSHETLKREWRRYRGVRRRPWGKFTAEIRNPEKKKARLWLGTFDTPEQAALAYDRAAFKFHGSRAKVNFPLLIGCDDLSILPPLLQKTPREPSSSISSSVTMNKVKCDHDSMQDLKLYTFTPPPDTTSGSNDPFWSNFLQSTVESPPVFTTCRVEEAGGDAVTREELEFPEMQLPPTTTSVRALEVEGTDHDKSWDFYMDALIDDDFNFL</sequence>
<dbReference type="AlphaFoldDB" id="A0AAD8K0W3"/>
<dbReference type="InterPro" id="IPR001471">
    <property type="entry name" value="AP2/ERF_dom"/>
</dbReference>
<dbReference type="FunFam" id="3.30.730.10:FF:000001">
    <property type="entry name" value="Ethylene-responsive transcription factor 2"/>
    <property type="match status" value="1"/>
</dbReference>
<dbReference type="InterPro" id="IPR016177">
    <property type="entry name" value="DNA-bd_dom_sf"/>
</dbReference>
<organism evidence="8 9">
    <name type="scientific">Tagetes erecta</name>
    <name type="common">African marigold</name>
    <dbReference type="NCBI Taxonomy" id="13708"/>
    <lineage>
        <taxon>Eukaryota</taxon>
        <taxon>Viridiplantae</taxon>
        <taxon>Streptophyta</taxon>
        <taxon>Embryophyta</taxon>
        <taxon>Tracheophyta</taxon>
        <taxon>Spermatophyta</taxon>
        <taxon>Magnoliopsida</taxon>
        <taxon>eudicotyledons</taxon>
        <taxon>Gunneridae</taxon>
        <taxon>Pentapetalae</taxon>
        <taxon>asterids</taxon>
        <taxon>campanulids</taxon>
        <taxon>Asterales</taxon>
        <taxon>Asteraceae</taxon>
        <taxon>Asteroideae</taxon>
        <taxon>Heliantheae alliance</taxon>
        <taxon>Tageteae</taxon>
        <taxon>Tagetes</taxon>
    </lineage>
</organism>
<evidence type="ECO:0000313" key="8">
    <source>
        <dbReference type="EMBL" id="KAK1412257.1"/>
    </source>
</evidence>